<dbReference type="FunFam" id="3.40.720.10:FF:000008">
    <property type="entry name" value="Alkaline phosphatase"/>
    <property type="match status" value="1"/>
</dbReference>
<evidence type="ECO:0000256" key="17">
    <source>
        <dbReference type="RuleBase" id="RU003947"/>
    </source>
</evidence>
<feature type="chain" id="PRO_5012551598" description="Alkaline phosphatase" evidence="18">
    <location>
        <begin position="22"/>
        <end position="532"/>
    </location>
</feature>
<evidence type="ECO:0000256" key="18">
    <source>
        <dbReference type="SAM" id="SignalP"/>
    </source>
</evidence>
<keyword evidence="13" id="KW-0449">Lipoprotein</keyword>
<evidence type="ECO:0000256" key="10">
    <source>
        <dbReference type="ARBA" id="ARBA00022842"/>
    </source>
</evidence>
<evidence type="ECO:0000256" key="14">
    <source>
        <dbReference type="PIRSR" id="PIRSR601952-1"/>
    </source>
</evidence>
<dbReference type="Gene3D" id="3.40.720.10">
    <property type="entry name" value="Alkaline Phosphatase, subunit A"/>
    <property type="match status" value="1"/>
</dbReference>
<keyword evidence="18" id="KW-0732">Signal</keyword>
<evidence type="ECO:0000256" key="5">
    <source>
        <dbReference type="ARBA" id="ARBA00022553"/>
    </source>
</evidence>
<evidence type="ECO:0000256" key="15">
    <source>
        <dbReference type="PIRSR" id="PIRSR601952-2"/>
    </source>
</evidence>
<dbReference type="AlphaFoldDB" id="A0A1W0XFT9"/>
<dbReference type="EC" id="3.1.3.1" evidence="3 17"/>
<keyword evidence="7 15" id="KW-0479">Metal-binding</keyword>
<dbReference type="GO" id="GO:0005886">
    <property type="term" value="C:plasma membrane"/>
    <property type="evidence" value="ECO:0007669"/>
    <property type="project" value="UniProtKB-SubCell"/>
</dbReference>
<keyword evidence="5" id="KW-0597">Phosphoprotein</keyword>
<feature type="binding site" evidence="15">
    <location>
        <position position="333"/>
    </location>
    <ligand>
        <name>Mg(2+)</name>
        <dbReference type="ChEBI" id="CHEBI:18420"/>
    </ligand>
</feature>
<feature type="signal peptide" evidence="18">
    <location>
        <begin position="1"/>
        <end position="21"/>
    </location>
</feature>
<evidence type="ECO:0000256" key="16">
    <source>
        <dbReference type="RuleBase" id="RU003946"/>
    </source>
</evidence>
<dbReference type="GO" id="GO:0098552">
    <property type="term" value="C:side of membrane"/>
    <property type="evidence" value="ECO:0007669"/>
    <property type="project" value="UniProtKB-KW"/>
</dbReference>
<feature type="binding site" evidence="15">
    <location>
        <position position="170"/>
    </location>
    <ligand>
        <name>Mg(2+)</name>
        <dbReference type="ChEBI" id="CHEBI:18420"/>
    </ligand>
</feature>
<keyword evidence="10 15" id="KW-0460">Magnesium</keyword>
<comment type="caution">
    <text evidence="19">The sequence shown here is derived from an EMBL/GenBank/DDBJ whole genome shotgun (WGS) entry which is preliminary data.</text>
</comment>
<proteinExistence type="inferred from homology"/>
<name>A0A1W0XFT9_HYPEX</name>
<evidence type="ECO:0000256" key="3">
    <source>
        <dbReference type="ARBA" id="ARBA00012647"/>
    </source>
</evidence>
<evidence type="ECO:0000256" key="2">
    <source>
        <dbReference type="ARBA" id="ARBA00005984"/>
    </source>
</evidence>
<comment type="subcellular location">
    <subcellularLocation>
        <location evidence="1">Cell membrane</location>
        <topology evidence="1">Lipid-anchor</topology>
        <topology evidence="1">GPI-anchor</topology>
    </subcellularLocation>
</comment>
<keyword evidence="4" id="KW-1003">Cell membrane</keyword>
<organism evidence="19 20">
    <name type="scientific">Hypsibius exemplaris</name>
    <name type="common">Freshwater tardigrade</name>
    <dbReference type="NCBI Taxonomy" id="2072580"/>
    <lineage>
        <taxon>Eukaryota</taxon>
        <taxon>Metazoa</taxon>
        <taxon>Ecdysozoa</taxon>
        <taxon>Tardigrada</taxon>
        <taxon>Eutardigrada</taxon>
        <taxon>Parachela</taxon>
        <taxon>Hypsibioidea</taxon>
        <taxon>Hypsibiidae</taxon>
        <taxon>Hypsibius</taxon>
    </lineage>
</organism>
<dbReference type="PANTHER" id="PTHR11596:SF5">
    <property type="entry name" value="ALKALINE PHOSPHATASE"/>
    <property type="match status" value="1"/>
</dbReference>
<feature type="binding site" evidence="15">
    <location>
        <position position="168"/>
    </location>
    <ligand>
        <name>Mg(2+)</name>
        <dbReference type="ChEBI" id="CHEBI:18420"/>
    </ligand>
</feature>
<dbReference type="InterPro" id="IPR017850">
    <property type="entry name" value="Alkaline_phosphatase_core_sf"/>
</dbReference>
<protein>
    <recommendedName>
        <fullName evidence="3 17">Alkaline phosphatase</fullName>
        <ecNumber evidence="3 17">3.1.3.1</ecNumber>
    </recommendedName>
</protein>
<reference evidence="20" key="1">
    <citation type="submission" date="2017-01" db="EMBL/GenBank/DDBJ databases">
        <title>Comparative genomics of anhydrobiosis in the tardigrade Hypsibius dujardini.</title>
        <authorList>
            <person name="Yoshida Y."/>
            <person name="Koutsovoulos G."/>
            <person name="Laetsch D."/>
            <person name="Stevens L."/>
            <person name="Kumar S."/>
            <person name="Horikawa D."/>
            <person name="Ishino K."/>
            <person name="Komine S."/>
            <person name="Tomita M."/>
            <person name="Blaxter M."/>
            <person name="Arakawa K."/>
        </authorList>
    </citation>
    <scope>NUCLEOTIDE SEQUENCE [LARGE SCALE GENOMIC DNA]</scope>
    <source>
        <strain evidence="20">Z151</strain>
    </source>
</reference>
<dbReference type="EMBL" id="MTYJ01000001">
    <property type="protein sequence ID" value="OQV26258.1"/>
    <property type="molecule type" value="Genomic_DNA"/>
</dbReference>
<sequence length="532" mass="57998">MKANLSLIVLFFILFFNPCQSESPNEWIKIANAELERALKTERIIQRPKNVVFFLGDGMGIATSTGARIYKGQINGRNGEEGSLTFEKFPHVGLSKTYNDDAQVPDSAGSATAFFSGQKAALGVIGLNSNARYGNCSSAQGNHITSILEWAQKAGKATGIVTTTRITHATPAGTYAHTPDRDWETYVNGSDDADRAGCKDIARQLVEDLPGRDIRVIFGGGELHFLPTNETDSWSKNLTGLRQDGRNLIKEWRIRKMAAGHGNRSRTISTGAQLNALNASQTDFVLGLFAPSHLSFDLLRANHTPKQPTIHEMTKKAIEILQKNEDGFFLMIEGGRIDHGHHDNHAKLAFHDTVAFDAAVEVALEMLPDNDTLFVVTSDHSHTIRIGGWPGRGESILKGQGVNMGSDGLPFLTLSYANGPSAANNANGSRRNLTGLATDVDVFQQDALVPLKYETHGGEDVAIYAKGPFAHLFHTLHEQHYIPVAIDYAACYRSTAAQHCNKTTAISAAPPAPMNWPSIIRVLVFCLVFILL</sequence>
<dbReference type="PANTHER" id="PTHR11596">
    <property type="entry name" value="ALKALINE PHOSPHATASE"/>
    <property type="match status" value="1"/>
</dbReference>
<dbReference type="InterPro" id="IPR001952">
    <property type="entry name" value="Alkaline_phosphatase"/>
</dbReference>
<feature type="binding site" evidence="15">
    <location>
        <position position="57"/>
    </location>
    <ligand>
        <name>Zn(2+)</name>
        <dbReference type="ChEBI" id="CHEBI:29105"/>
        <label>2</label>
    </ligand>
</feature>
<dbReference type="Proteomes" id="UP000192578">
    <property type="component" value="Unassembled WGS sequence"/>
</dbReference>
<evidence type="ECO:0000256" key="13">
    <source>
        <dbReference type="ARBA" id="ARBA00023288"/>
    </source>
</evidence>
<dbReference type="PROSITE" id="PS00123">
    <property type="entry name" value="ALKALINE_PHOSPHATASE"/>
    <property type="match status" value="1"/>
</dbReference>
<feature type="binding site" evidence="15">
    <location>
        <position position="380"/>
    </location>
    <ligand>
        <name>Zn(2+)</name>
        <dbReference type="ChEBI" id="CHEBI:29105"/>
        <label>2</label>
    </ligand>
</feature>
<accession>A0A1W0XFT9</accession>
<dbReference type="SMART" id="SM00098">
    <property type="entry name" value="alkPPc"/>
    <property type="match status" value="1"/>
</dbReference>
<dbReference type="CDD" id="cd16012">
    <property type="entry name" value="ALP"/>
    <property type="match status" value="1"/>
</dbReference>
<dbReference type="GO" id="GO:0046872">
    <property type="term" value="F:metal ion binding"/>
    <property type="evidence" value="ECO:0007669"/>
    <property type="project" value="UniProtKB-KW"/>
</dbReference>
<keyword evidence="9 15" id="KW-0862">Zinc</keyword>
<feature type="binding site" evidence="15">
    <location>
        <position position="342"/>
    </location>
    <ligand>
        <name>Zn(2+)</name>
        <dbReference type="ChEBI" id="CHEBI:29105"/>
        <label>2</label>
    </ligand>
</feature>
<evidence type="ECO:0000313" key="20">
    <source>
        <dbReference type="Proteomes" id="UP000192578"/>
    </source>
</evidence>
<evidence type="ECO:0000256" key="8">
    <source>
        <dbReference type="ARBA" id="ARBA00022801"/>
    </source>
</evidence>
<keyword evidence="11" id="KW-0472">Membrane</keyword>
<comment type="cofactor">
    <cofactor evidence="15">
        <name>Zn(2+)</name>
        <dbReference type="ChEBI" id="CHEBI:29105"/>
    </cofactor>
    <text evidence="15">Binds 2 Zn(2+) ions.</text>
</comment>
<keyword evidence="8 17" id="KW-0378">Hydrolase</keyword>
<dbReference type="Pfam" id="PF00245">
    <property type="entry name" value="Alk_phosphatase"/>
    <property type="match status" value="1"/>
</dbReference>
<feature type="binding site" evidence="15">
    <location>
        <position position="57"/>
    </location>
    <ligand>
        <name>Mg(2+)</name>
        <dbReference type="ChEBI" id="CHEBI:18420"/>
    </ligand>
</feature>
<feature type="active site" description="Phosphoserine intermediate" evidence="14">
    <location>
        <position position="107"/>
    </location>
</feature>
<keyword evidence="6" id="KW-0336">GPI-anchor</keyword>
<evidence type="ECO:0000256" key="4">
    <source>
        <dbReference type="ARBA" id="ARBA00022475"/>
    </source>
</evidence>
<feature type="binding site" evidence="15">
    <location>
        <position position="338"/>
    </location>
    <ligand>
        <name>Zn(2+)</name>
        <dbReference type="ChEBI" id="CHEBI:29105"/>
        <label>2</label>
    </ligand>
</feature>
<dbReference type="SUPFAM" id="SSF53649">
    <property type="entry name" value="Alkaline phosphatase-like"/>
    <property type="match status" value="1"/>
</dbReference>
<evidence type="ECO:0000256" key="11">
    <source>
        <dbReference type="ARBA" id="ARBA00023136"/>
    </source>
</evidence>
<feature type="binding site" evidence="15">
    <location>
        <position position="456"/>
    </location>
    <ligand>
        <name>Zn(2+)</name>
        <dbReference type="ChEBI" id="CHEBI:29105"/>
        <label>2</label>
    </ligand>
</feature>
<comment type="similarity">
    <text evidence="2 16">Belongs to the alkaline phosphatase family.</text>
</comment>
<evidence type="ECO:0000256" key="12">
    <source>
        <dbReference type="ARBA" id="ARBA00023180"/>
    </source>
</evidence>
<dbReference type="GO" id="GO:0004035">
    <property type="term" value="F:alkaline phosphatase activity"/>
    <property type="evidence" value="ECO:0007669"/>
    <property type="project" value="UniProtKB-EC"/>
</dbReference>
<dbReference type="PRINTS" id="PR00113">
    <property type="entry name" value="ALKPHPHTASE"/>
</dbReference>
<evidence type="ECO:0000256" key="9">
    <source>
        <dbReference type="ARBA" id="ARBA00022833"/>
    </source>
</evidence>
<dbReference type="InterPro" id="IPR018299">
    <property type="entry name" value="Alkaline_phosphatase_AS"/>
</dbReference>
<keyword evidence="20" id="KW-1185">Reference proteome</keyword>
<dbReference type="OrthoDB" id="5818554at2759"/>
<comment type="cofactor">
    <cofactor evidence="15">
        <name>Mg(2+)</name>
        <dbReference type="ChEBI" id="CHEBI:18420"/>
    </cofactor>
    <text evidence="15">Binds 1 Mg(2+) ion.</text>
</comment>
<evidence type="ECO:0000256" key="7">
    <source>
        <dbReference type="ARBA" id="ARBA00022723"/>
    </source>
</evidence>
<keyword evidence="12" id="KW-0325">Glycoprotein</keyword>
<evidence type="ECO:0000256" key="6">
    <source>
        <dbReference type="ARBA" id="ARBA00022622"/>
    </source>
</evidence>
<evidence type="ECO:0000256" key="1">
    <source>
        <dbReference type="ARBA" id="ARBA00004609"/>
    </source>
</evidence>
<comment type="catalytic activity">
    <reaction evidence="17">
        <text>a phosphate monoester + H2O = an alcohol + phosphate</text>
        <dbReference type="Rhea" id="RHEA:15017"/>
        <dbReference type="ChEBI" id="CHEBI:15377"/>
        <dbReference type="ChEBI" id="CHEBI:30879"/>
        <dbReference type="ChEBI" id="CHEBI:43474"/>
        <dbReference type="ChEBI" id="CHEBI:67140"/>
        <dbReference type="EC" id="3.1.3.1"/>
    </reaction>
</comment>
<feature type="binding site" evidence="15">
    <location>
        <position position="379"/>
    </location>
    <ligand>
        <name>Zn(2+)</name>
        <dbReference type="ChEBI" id="CHEBI:29105"/>
        <label>2</label>
    </ligand>
</feature>
<evidence type="ECO:0000313" key="19">
    <source>
        <dbReference type="EMBL" id="OQV26258.1"/>
    </source>
</evidence>
<gene>
    <name evidence="19" type="ORF">BV898_00376</name>
</gene>